<proteinExistence type="predicted"/>
<dbReference type="SUPFAM" id="SSF52540">
    <property type="entry name" value="P-loop containing nucleoside triphosphate hydrolases"/>
    <property type="match status" value="1"/>
</dbReference>
<feature type="compositionally biased region" description="Low complexity" evidence="5">
    <location>
        <begin position="468"/>
        <end position="485"/>
    </location>
</feature>
<protein>
    <submittedName>
        <fullName evidence="9">ABC-type multidrug transport system fused ATPase/permease subunit</fullName>
    </submittedName>
</protein>
<keyword evidence="2 6" id="KW-0812">Transmembrane</keyword>
<feature type="compositionally biased region" description="Low complexity" evidence="5">
    <location>
        <begin position="541"/>
        <end position="570"/>
    </location>
</feature>
<accession>A0ABU2BZS2</accession>
<evidence type="ECO:0000256" key="3">
    <source>
        <dbReference type="ARBA" id="ARBA00022989"/>
    </source>
</evidence>
<dbReference type="RefSeq" id="WP_374725120.1">
    <property type="nucleotide sequence ID" value="NZ_BAAAPS010000005.1"/>
</dbReference>
<feature type="transmembrane region" description="Helical" evidence="6">
    <location>
        <begin position="64"/>
        <end position="82"/>
    </location>
</feature>
<feature type="compositionally biased region" description="Basic residues" evidence="5">
    <location>
        <begin position="507"/>
        <end position="517"/>
    </location>
</feature>
<dbReference type="InterPro" id="IPR039421">
    <property type="entry name" value="Type_1_exporter"/>
</dbReference>
<dbReference type="InterPro" id="IPR011527">
    <property type="entry name" value="ABC1_TM_dom"/>
</dbReference>
<feature type="compositionally biased region" description="Low complexity" evidence="5">
    <location>
        <begin position="439"/>
        <end position="450"/>
    </location>
</feature>
<dbReference type="InterPro" id="IPR027417">
    <property type="entry name" value="P-loop_NTPase"/>
</dbReference>
<evidence type="ECO:0000256" key="2">
    <source>
        <dbReference type="ARBA" id="ARBA00022692"/>
    </source>
</evidence>
<feature type="domain" description="ABC transporter" evidence="7">
    <location>
        <begin position="343"/>
        <end position="646"/>
    </location>
</feature>
<organism evidence="9 10">
    <name type="scientific">Nocardioides marmoribigeumensis</name>
    <dbReference type="NCBI Taxonomy" id="433649"/>
    <lineage>
        <taxon>Bacteria</taxon>
        <taxon>Bacillati</taxon>
        <taxon>Actinomycetota</taxon>
        <taxon>Actinomycetes</taxon>
        <taxon>Propionibacteriales</taxon>
        <taxon>Nocardioidaceae</taxon>
        <taxon>Nocardioides</taxon>
    </lineage>
</organism>
<evidence type="ECO:0000313" key="10">
    <source>
        <dbReference type="Proteomes" id="UP001183648"/>
    </source>
</evidence>
<feature type="compositionally biased region" description="Basic and acidic residues" evidence="5">
    <location>
        <begin position="626"/>
        <end position="637"/>
    </location>
</feature>
<dbReference type="Gene3D" id="3.40.50.300">
    <property type="entry name" value="P-loop containing nucleotide triphosphate hydrolases"/>
    <property type="match status" value="1"/>
</dbReference>
<dbReference type="Gene3D" id="1.20.1560.10">
    <property type="entry name" value="ABC transporter type 1, transmembrane domain"/>
    <property type="match status" value="1"/>
</dbReference>
<feature type="compositionally biased region" description="Low complexity" evidence="5">
    <location>
        <begin position="638"/>
        <end position="657"/>
    </location>
</feature>
<dbReference type="InterPro" id="IPR003439">
    <property type="entry name" value="ABC_transporter-like_ATP-bd"/>
</dbReference>
<evidence type="ECO:0000259" key="7">
    <source>
        <dbReference type="PROSITE" id="PS50893"/>
    </source>
</evidence>
<feature type="transmembrane region" description="Helical" evidence="6">
    <location>
        <begin position="31"/>
        <end position="52"/>
    </location>
</feature>
<dbReference type="PANTHER" id="PTHR24221">
    <property type="entry name" value="ATP-BINDING CASSETTE SUB-FAMILY B"/>
    <property type="match status" value="1"/>
</dbReference>
<reference evidence="9 10" key="1">
    <citation type="submission" date="2023-07" db="EMBL/GenBank/DDBJ databases">
        <title>Sequencing the genomes of 1000 actinobacteria strains.</title>
        <authorList>
            <person name="Klenk H.-P."/>
        </authorList>
    </citation>
    <scope>NUCLEOTIDE SEQUENCE [LARGE SCALE GENOMIC DNA]</scope>
    <source>
        <strain evidence="9 10">DSM 19426</strain>
    </source>
</reference>
<comment type="subcellular location">
    <subcellularLocation>
        <location evidence="1">Cell membrane</location>
        <topology evidence="1">Multi-pass membrane protein</topology>
    </subcellularLocation>
</comment>
<dbReference type="EMBL" id="JAVDYG010000001">
    <property type="protein sequence ID" value="MDR7363906.1"/>
    <property type="molecule type" value="Genomic_DNA"/>
</dbReference>
<dbReference type="PANTHER" id="PTHR24221:SF654">
    <property type="entry name" value="ATP-BINDING CASSETTE SUB-FAMILY B MEMBER 6"/>
    <property type="match status" value="1"/>
</dbReference>
<dbReference type="PROSITE" id="PS50893">
    <property type="entry name" value="ABC_TRANSPORTER_2"/>
    <property type="match status" value="1"/>
</dbReference>
<feature type="compositionally biased region" description="Basic and acidic residues" evidence="5">
    <location>
        <begin position="582"/>
        <end position="595"/>
    </location>
</feature>
<feature type="compositionally biased region" description="Low complexity" evidence="5">
    <location>
        <begin position="493"/>
        <end position="506"/>
    </location>
</feature>
<sequence>MSTHLPVSEPSAVLAYVGDLVSRRRRLVGQLVVLHVLATVAGLAAPALIGGLVEAVRSGTTTAYVDRTVLLLLVALTAQTVLTRAARYRGFVFGELTLAELREGFVQDSLDMPLGAVETAGSGELVTRTTRDVDALQWTAQRSLPEAVVATLQTALTVGAALVVGGWWVALPLALGLPALVATVRWYLARARDGYLREHESWTFIASSLAETVDGARTVEALRLEDRRLRRIARDVASSYAAERYTLWLRTGFFPVFEATVHAVPTAATVLVGGWLYVGGHVDLGQVTAATLYVQMLADPMDRLMSVLDELQTGSVSLARLLGVREVPQDRVVTGRAPACDKIDATDVRFAYDGERDVLHGLSLDLRVGERLAVVGPSGAGKSTLGRLLAGIHPPRTGSVTVGDVGLTELDLPSLRRRVALVTQENHVFAGTLRDNVARSPTPRRSPTTRCGAPWPPSTPRTGPPRSPTGSTPASAPVGAGSARPRCSRSRSRGWCWSTRTPSCSTRRPRWSTRARRATSSARWPRCWRAAPSSRSRTGCSAPTTPTASPSSRTGWSPRSAPTTSWSPATGPTPPSGAPGRPDGRGRSGSLDHRPAPPVAWLGSSGDRRDRTDPPRGTPRAGSRGPRGDARPGRDDGAAAGPRGRPADADGPCGPGA</sequence>
<gene>
    <name evidence="9" type="ORF">J2S63_003459</name>
</gene>
<dbReference type="Pfam" id="PF00005">
    <property type="entry name" value="ABC_tran"/>
    <property type="match status" value="1"/>
</dbReference>
<name>A0ABU2BZS2_9ACTN</name>
<comment type="caution">
    <text evidence="9">The sequence shown here is derived from an EMBL/GenBank/DDBJ whole genome shotgun (WGS) entry which is preliminary data.</text>
</comment>
<dbReference type="Proteomes" id="UP001183648">
    <property type="component" value="Unassembled WGS sequence"/>
</dbReference>
<dbReference type="InterPro" id="IPR036640">
    <property type="entry name" value="ABC1_TM_sf"/>
</dbReference>
<evidence type="ECO:0000256" key="4">
    <source>
        <dbReference type="ARBA" id="ARBA00023136"/>
    </source>
</evidence>
<keyword evidence="10" id="KW-1185">Reference proteome</keyword>
<dbReference type="PROSITE" id="PS50929">
    <property type="entry name" value="ABC_TM1F"/>
    <property type="match status" value="1"/>
</dbReference>
<feature type="transmembrane region" description="Helical" evidence="6">
    <location>
        <begin position="147"/>
        <end position="164"/>
    </location>
</feature>
<evidence type="ECO:0000256" key="5">
    <source>
        <dbReference type="SAM" id="MobiDB-lite"/>
    </source>
</evidence>
<evidence type="ECO:0000256" key="6">
    <source>
        <dbReference type="SAM" id="Phobius"/>
    </source>
</evidence>
<keyword evidence="3 6" id="KW-1133">Transmembrane helix</keyword>
<feature type="region of interest" description="Disordered" evidence="5">
    <location>
        <begin position="433"/>
        <end position="657"/>
    </location>
</feature>
<dbReference type="Pfam" id="PF00664">
    <property type="entry name" value="ABC_membrane"/>
    <property type="match status" value="1"/>
</dbReference>
<feature type="compositionally biased region" description="Pro residues" evidence="5">
    <location>
        <begin position="454"/>
        <end position="467"/>
    </location>
</feature>
<feature type="domain" description="ABC transmembrane type-1" evidence="8">
    <location>
        <begin position="31"/>
        <end position="313"/>
    </location>
</feature>
<evidence type="ECO:0000259" key="8">
    <source>
        <dbReference type="PROSITE" id="PS50929"/>
    </source>
</evidence>
<evidence type="ECO:0000256" key="1">
    <source>
        <dbReference type="ARBA" id="ARBA00004651"/>
    </source>
</evidence>
<keyword evidence="4 6" id="KW-0472">Membrane</keyword>
<dbReference type="SUPFAM" id="SSF90123">
    <property type="entry name" value="ABC transporter transmembrane region"/>
    <property type="match status" value="1"/>
</dbReference>
<evidence type="ECO:0000313" key="9">
    <source>
        <dbReference type="EMBL" id="MDR7363906.1"/>
    </source>
</evidence>
<dbReference type="CDD" id="cd07346">
    <property type="entry name" value="ABC_6TM_exporters"/>
    <property type="match status" value="1"/>
</dbReference>